<dbReference type="EMBL" id="OZ021735">
    <property type="protein sequence ID" value="CAK9309436.1"/>
    <property type="molecule type" value="Genomic_DNA"/>
</dbReference>
<evidence type="ECO:0000256" key="1">
    <source>
        <dbReference type="SAM" id="Phobius"/>
    </source>
</evidence>
<keyword evidence="1" id="KW-1133">Transmembrane helix</keyword>
<accession>A0ABP0XMP2</accession>
<proteinExistence type="predicted"/>
<evidence type="ECO:0000313" key="3">
    <source>
        <dbReference type="Proteomes" id="UP001642487"/>
    </source>
</evidence>
<keyword evidence="1" id="KW-0472">Membrane</keyword>
<reference evidence="2 3" key="1">
    <citation type="submission" date="2024-03" db="EMBL/GenBank/DDBJ databases">
        <authorList>
            <person name="Gkanogiannis A."/>
            <person name="Becerra Lopez-Lavalle L."/>
        </authorList>
    </citation>
    <scope>NUCLEOTIDE SEQUENCE [LARGE SCALE GENOMIC DNA]</scope>
</reference>
<feature type="transmembrane region" description="Helical" evidence="1">
    <location>
        <begin position="28"/>
        <end position="47"/>
    </location>
</feature>
<dbReference type="Proteomes" id="UP001642487">
    <property type="component" value="Chromosome 1"/>
</dbReference>
<gene>
    <name evidence="2" type="ORF">CITCOLO1_LOCUS1013</name>
</gene>
<organism evidence="2 3">
    <name type="scientific">Citrullus colocynthis</name>
    <name type="common">colocynth</name>
    <dbReference type="NCBI Taxonomy" id="252529"/>
    <lineage>
        <taxon>Eukaryota</taxon>
        <taxon>Viridiplantae</taxon>
        <taxon>Streptophyta</taxon>
        <taxon>Embryophyta</taxon>
        <taxon>Tracheophyta</taxon>
        <taxon>Spermatophyta</taxon>
        <taxon>Magnoliopsida</taxon>
        <taxon>eudicotyledons</taxon>
        <taxon>Gunneridae</taxon>
        <taxon>Pentapetalae</taxon>
        <taxon>rosids</taxon>
        <taxon>fabids</taxon>
        <taxon>Cucurbitales</taxon>
        <taxon>Cucurbitaceae</taxon>
        <taxon>Benincaseae</taxon>
        <taxon>Citrullus</taxon>
    </lineage>
</organism>
<protein>
    <submittedName>
        <fullName evidence="2">Uncharacterized protein</fullName>
    </submittedName>
</protein>
<sequence>MYLTNWGYGCKRQNYKRRLRPEGFKQRVFAFISAIAAFFSGRIFLVFRRYGSILQLKQQPPQGLTRI</sequence>
<keyword evidence="3" id="KW-1185">Reference proteome</keyword>
<keyword evidence="1" id="KW-0812">Transmembrane</keyword>
<name>A0ABP0XMP2_9ROSI</name>
<evidence type="ECO:0000313" key="2">
    <source>
        <dbReference type="EMBL" id="CAK9309436.1"/>
    </source>
</evidence>